<dbReference type="GO" id="GO:0005509">
    <property type="term" value="F:calcium ion binding"/>
    <property type="evidence" value="ECO:0007669"/>
    <property type="project" value="InterPro"/>
</dbReference>
<proteinExistence type="predicted"/>
<dbReference type="EMBL" id="JAME01000069">
    <property type="protein sequence ID" value="ETX26650.1"/>
    <property type="molecule type" value="Genomic_DNA"/>
</dbReference>
<protein>
    <recommendedName>
        <fullName evidence="6">Calcium-binding protein</fullName>
    </recommendedName>
</protein>
<comment type="caution">
    <text evidence="4">The sequence shown here is derived from an EMBL/GenBank/DDBJ whole genome shotgun (WGS) entry which is preliminary data.</text>
</comment>
<evidence type="ECO:0000256" key="2">
    <source>
        <dbReference type="ARBA" id="ARBA00022525"/>
    </source>
</evidence>
<dbReference type="Proteomes" id="UP000023430">
    <property type="component" value="Unassembled WGS sequence"/>
</dbReference>
<dbReference type="PANTHER" id="PTHR38340">
    <property type="entry name" value="S-LAYER PROTEIN"/>
    <property type="match status" value="1"/>
</dbReference>
<evidence type="ECO:0000256" key="3">
    <source>
        <dbReference type="SAM" id="MobiDB-lite"/>
    </source>
</evidence>
<dbReference type="InterPro" id="IPR050557">
    <property type="entry name" value="RTX_toxin/Mannuronan_C5-epim"/>
</dbReference>
<gene>
    <name evidence="4" type="ORF">RISW2_20910</name>
</gene>
<dbReference type="Gene3D" id="2.150.10.10">
    <property type="entry name" value="Serralysin-like metalloprotease, C-terminal"/>
    <property type="match status" value="3"/>
</dbReference>
<evidence type="ECO:0000256" key="1">
    <source>
        <dbReference type="ARBA" id="ARBA00004613"/>
    </source>
</evidence>
<keyword evidence="2" id="KW-0964">Secreted</keyword>
<dbReference type="OrthoDB" id="7727094at2"/>
<dbReference type="eggNOG" id="COG2931">
    <property type="taxonomic scope" value="Bacteria"/>
</dbReference>
<dbReference type="SUPFAM" id="SSF51120">
    <property type="entry name" value="beta-Roll"/>
    <property type="match status" value="3"/>
</dbReference>
<accession>X7F1K2</accession>
<comment type="subcellular location">
    <subcellularLocation>
        <location evidence="1">Secreted</location>
    </subcellularLocation>
</comment>
<feature type="region of interest" description="Disordered" evidence="3">
    <location>
        <begin position="420"/>
        <end position="467"/>
    </location>
</feature>
<dbReference type="InterPro" id="IPR011049">
    <property type="entry name" value="Serralysin-like_metalloprot_C"/>
</dbReference>
<dbReference type="PANTHER" id="PTHR38340:SF1">
    <property type="entry name" value="S-LAYER PROTEIN"/>
    <property type="match status" value="1"/>
</dbReference>
<dbReference type="InterPro" id="IPR018511">
    <property type="entry name" value="Hemolysin-typ_Ca-bd_CS"/>
</dbReference>
<dbReference type="PRINTS" id="PR00313">
    <property type="entry name" value="CABNDNGRPT"/>
</dbReference>
<dbReference type="InterPro" id="IPR001343">
    <property type="entry name" value="Hemolysn_Ca-bd"/>
</dbReference>
<dbReference type="STRING" id="1449351.RISW2_20910"/>
<dbReference type="Pfam" id="PF00353">
    <property type="entry name" value="HemolysinCabind"/>
    <property type="match status" value="6"/>
</dbReference>
<name>X7F1K2_9RHOB</name>
<dbReference type="AlphaFoldDB" id="X7F1K2"/>
<feature type="region of interest" description="Disordered" evidence="3">
    <location>
        <begin position="734"/>
        <end position="757"/>
    </location>
</feature>
<reference evidence="4 5" key="1">
    <citation type="submission" date="2014-01" db="EMBL/GenBank/DDBJ databases">
        <title>Roseivivax isoporae LMG 25204 Genome Sequencing.</title>
        <authorList>
            <person name="Lai Q."/>
            <person name="Li G."/>
            <person name="Shao Z."/>
        </authorList>
    </citation>
    <scope>NUCLEOTIDE SEQUENCE [LARGE SCALE GENOMIC DNA]</scope>
    <source>
        <strain evidence="4 5">LMG 25204</strain>
    </source>
</reference>
<organism evidence="4 5">
    <name type="scientific">Roseivivax isoporae LMG 25204</name>
    <dbReference type="NCBI Taxonomy" id="1449351"/>
    <lineage>
        <taxon>Bacteria</taxon>
        <taxon>Pseudomonadati</taxon>
        <taxon>Pseudomonadota</taxon>
        <taxon>Alphaproteobacteria</taxon>
        <taxon>Rhodobacterales</taxon>
        <taxon>Roseobacteraceae</taxon>
        <taxon>Roseivivax</taxon>
    </lineage>
</organism>
<dbReference type="GO" id="GO:0005576">
    <property type="term" value="C:extracellular region"/>
    <property type="evidence" value="ECO:0007669"/>
    <property type="project" value="UniProtKB-SubCell"/>
</dbReference>
<feature type="non-terminal residue" evidence="4">
    <location>
        <position position="757"/>
    </location>
</feature>
<evidence type="ECO:0000313" key="5">
    <source>
        <dbReference type="Proteomes" id="UP000023430"/>
    </source>
</evidence>
<sequence length="757" mass="77809">MLDIIYNGGNSRFFDDAFFDGNRDVSIDLVSSAPDRIVLRNPATGVVTTITGTGLVLSGDGEPSGGTVTGLAFVEDGQTLSTWSGMSWSLVALNRALDELSQDAFFSPTFFGLFSQQDIVFDASDASEGFSTFAPGGGLPFEGGITSSDIRFVGSPFRDGFFGGEGDDTLVSNGGDDQFRGSAGTDVWDFTGKPLADFVEIDWGGWQRPLAVAVNAGADRFVMREAGGASFFTSLLGVDRVIGRDADGAFLQATPNADIFSITDLDGGYLEINPDRGNDTITVNGDGGGTLRLSFFTGVNAGIDANLALGRIVDPDGFTDTVAVTGADGVLELQGTDGDDRILGSDRAERFILRAGNDTLDGGGGVDLLRFDRGQISGGVTVDLAAGTARGVWDGEAFAHGVRNIEEVRGSRTGADAIAGSAAGERIEGGGGNDTLSGRGGDDRLEGQEGDDRIFGGDGSDRLDGGAGNDTIVSGEGSDDIDAGAGNDLIDLSDMTGGFGGFIRPGLGQDTVTGSRALWDAGEGHDISYRDLPEVGGVTFAVGANGTGTATSGDGRVNDRFSFAHYFIGTDEADRMQGGPDDRFQGWELGQGADTLDAGAGYDLLDYSYDGGDRGVTVNLATGRATDSFGDMDTFTGVEGVGGTDRADRLSGSAALDYAEFAGYGGNDTITGTAQSFDVLVYDREDDRSGTRGVVVDLAAGRATDAFGDTDTLSGIDGVRGTFRADVIRGGAGGERLEGGDGTDTLVGAGGDDTLIG</sequence>
<dbReference type="PROSITE" id="PS00330">
    <property type="entry name" value="HEMOLYSIN_CALCIUM"/>
    <property type="match status" value="2"/>
</dbReference>
<evidence type="ECO:0000313" key="4">
    <source>
        <dbReference type="EMBL" id="ETX26650.1"/>
    </source>
</evidence>
<keyword evidence="5" id="KW-1185">Reference proteome</keyword>
<feature type="compositionally biased region" description="Basic and acidic residues" evidence="3">
    <location>
        <begin position="440"/>
        <end position="464"/>
    </location>
</feature>
<dbReference type="RefSeq" id="WP_043775207.1">
    <property type="nucleotide sequence ID" value="NZ_JAME01000069.1"/>
</dbReference>
<evidence type="ECO:0008006" key="6">
    <source>
        <dbReference type="Google" id="ProtNLM"/>
    </source>
</evidence>